<reference evidence="4" key="1">
    <citation type="submission" date="2021-03" db="EMBL/GenBank/DDBJ databases">
        <title>Draft genome sequence of rust myrtle Austropuccinia psidii MF-1, a brazilian biotype.</title>
        <authorList>
            <person name="Quecine M.C."/>
            <person name="Pachon D.M.R."/>
            <person name="Bonatelli M.L."/>
            <person name="Correr F.H."/>
            <person name="Franceschini L.M."/>
            <person name="Leite T.F."/>
            <person name="Margarido G.R.A."/>
            <person name="Almeida C.A."/>
            <person name="Ferrarezi J.A."/>
            <person name="Labate C.A."/>
        </authorList>
    </citation>
    <scope>NUCLEOTIDE SEQUENCE</scope>
    <source>
        <strain evidence="4">MF-1</strain>
    </source>
</reference>
<dbReference type="Pfam" id="PF07727">
    <property type="entry name" value="RVT_2"/>
    <property type="match status" value="1"/>
</dbReference>
<evidence type="ECO:0000256" key="2">
    <source>
        <dbReference type="SAM" id="MobiDB-lite"/>
    </source>
</evidence>
<dbReference type="GO" id="GO:0003723">
    <property type="term" value="F:RNA binding"/>
    <property type="evidence" value="ECO:0007669"/>
    <property type="project" value="UniProtKB-KW"/>
</dbReference>
<dbReference type="InterPro" id="IPR013103">
    <property type="entry name" value="RVT_2"/>
</dbReference>
<organism evidence="4 5">
    <name type="scientific">Austropuccinia psidii MF-1</name>
    <dbReference type="NCBI Taxonomy" id="1389203"/>
    <lineage>
        <taxon>Eukaryota</taxon>
        <taxon>Fungi</taxon>
        <taxon>Dikarya</taxon>
        <taxon>Basidiomycota</taxon>
        <taxon>Pucciniomycotina</taxon>
        <taxon>Pucciniomycetes</taxon>
        <taxon>Pucciniales</taxon>
        <taxon>Sphaerophragmiaceae</taxon>
        <taxon>Austropuccinia</taxon>
    </lineage>
</organism>
<dbReference type="InterPro" id="IPR036397">
    <property type="entry name" value="RNaseH_sf"/>
</dbReference>
<dbReference type="EMBL" id="AVOT02000840">
    <property type="protein sequence ID" value="MBW0464642.1"/>
    <property type="molecule type" value="Genomic_DNA"/>
</dbReference>
<dbReference type="InterPro" id="IPR001584">
    <property type="entry name" value="Integrase_cat-core"/>
</dbReference>
<dbReference type="Proteomes" id="UP000765509">
    <property type="component" value="Unassembled WGS sequence"/>
</dbReference>
<evidence type="ECO:0000313" key="4">
    <source>
        <dbReference type="EMBL" id="MBW0464642.1"/>
    </source>
</evidence>
<comment type="caution">
    <text evidence="4">The sequence shown here is derived from an EMBL/GenBank/DDBJ whole genome shotgun (WGS) entry which is preliminary data.</text>
</comment>
<dbReference type="GO" id="GO:0005634">
    <property type="term" value="C:nucleus"/>
    <property type="evidence" value="ECO:0007669"/>
    <property type="project" value="UniProtKB-ARBA"/>
</dbReference>
<name>A0A9Q3BGM2_9BASI</name>
<dbReference type="PROSITE" id="PS50994">
    <property type="entry name" value="INTEGRASE"/>
    <property type="match status" value="1"/>
</dbReference>
<gene>
    <name evidence="4" type="ORF">O181_004357</name>
</gene>
<dbReference type="AlphaFoldDB" id="A0A9Q3BGM2"/>
<feature type="compositionally biased region" description="Polar residues" evidence="2">
    <location>
        <begin position="25"/>
        <end position="41"/>
    </location>
</feature>
<dbReference type="PANTHER" id="PTHR11439">
    <property type="entry name" value="GAG-POL-RELATED RETROTRANSPOSON"/>
    <property type="match status" value="1"/>
</dbReference>
<keyword evidence="5" id="KW-1185">Reference proteome</keyword>
<sequence>MCLVLTSKLGRLSIARSEQKKKVPTDSQGHARTSQNKNCLTSSSQMSWAPLKTTCRSDAPAAILDAIKQLQVCTRLTPKALQTDNAREFTLASFANSLAVLGITFFPSLPYLPQENGEAERLNRTLGDMAREMVVQSQMPSRFWQFAYASASYIHNRILSSRCPKTSPHQELFGHAPSITTLYPHGADAVVHIPAVHQRGKLELREIDCKLLRPLMSGGWLLWDQHTNKMVQSTSVIFPLFQASRQADTPAKGSLLHIMNTRFQRNDSQSSRSSIEWSKPRALEDGVFGRTGSDGEEGRLECCGKRAGHWWVFDLKTNTNGSIAKFKAPLVAHGDKQRPGVDCAEAYAPTASLMSLCLMLETAVLNHWKVASFDVSGAYLYSLVEECVLIELPTYFMPELRGKVLSLKRALYVMRQAGRCWWKFLLGILQQLCFVAMEVDQSLYIFFRNNAVIAIWIYVDNGVVMLTSADAILDFEMALVSQLDIKWSDNLDRIVGLECFFGDGGVAITQRQLTDSILEAYPWQIVACDLPIGVRTSNASPVDTTPFQFVIGSLAYLVSGSRPDLAFAVNYLARHSMGPTPAHWDLLDHVVGYLRKSRDWGIRLCPSNISLNLCSNAGWGGDLERPQTGFVLKLGNTPILWGSKRQSVVELLTCAAEYIVLSDSTQHLVQAINQLEQLVGVFDKAIFCDNQAAVQVLIDNKLRKRMRYLDRAFSFVNDTVHKHVIKITWIKMDDMLADALTKRLSGPTLLQALPFLGVSG</sequence>
<dbReference type="Gene3D" id="3.30.420.10">
    <property type="entry name" value="Ribonuclease H-like superfamily/Ribonuclease H"/>
    <property type="match status" value="1"/>
</dbReference>
<protein>
    <recommendedName>
        <fullName evidence="3">Integrase catalytic domain-containing protein</fullName>
    </recommendedName>
</protein>
<dbReference type="CDD" id="cd09272">
    <property type="entry name" value="RNase_HI_RT_Ty1"/>
    <property type="match status" value="1"/>
</dbReference>
<dbReference type="InterPro" id="IPR012337">
    <property type="entry name" value="RNaseH-like_sf"/>
</dbReference>
<dbReference type="GO" id="GO:0015074">
    <property type="term" value="P:DNA integration"/>
    <property type="evidence" value="ECO:0007669"/>
    <property type="project" value="InterPro"/>
</dbReference>
<feature type="region of interest" description="Disordered" evidence="2">
    <location>
        <begin position="16"/>
        <end position="41"/>
    </location>
</feature>
<evidence type="ECO:0000256" key="1">
    <source>
        <dbReference type="ARBA" id="ARBA00022884"/>
    </source>
</evidence>
<dbReference type="SUPFAM" id="SSF53098">
    <property type="entry name" value="Ribonuclease H-like"/>
    <property type="match status" value="1"/>
</dbReference>
<evidence type="ECO:0000313" key="5">
    <source>
        <dbReference type="Proteomes" id="UP000765509"/>
    </source>
</evidence>
<accession>A0A9Q3BGM2</accession>
<dbReference type="PANTHER" id="PTHR11439:SF483">
    <property type="entry name" value="PEPTIDE SYNTHASE GLIP-LIKE, PUTATIVE (AFU_ORTHOLOGUE AFUA_3G12920)-RELATED"/>
    <property type="match status" value="1"/>
</dbReference>
<evidence type="ECO:0000259" key="3">
    <source>
        <dbReference type="PROSITE" id="PS50994"/>
    </source>
</evidence>
<feature type="domain" description="Integrase catalytic" evidence="3">
    <location>
        <begin position="61"/>
        <end position="176"/>
    </location>
</feature>
<keyword evidence="1" id="KW-0694">RNA-binding</keyword>
<proteinExistence type="predicted"/>